<evidence type="ECO:0008006" key="3">
    <source>
        <dbReference type="Google" id="ProtNLM"/>
    </source>
</evidence>
<dbReference type="Pfam" id="PF06951">
    <property type="entry name" value="PLA2G12"/>
    <property type="match status" value="1"/>
</dbReference>
<reference evidence="1" key="1">
    <citation type="submission" date="2022-11" db="UniProtKB">
        <authorList>
            <consortium name="EnsemblMetazoa"/>
        </authorList>
    </citation>
    <scope>IDENTIFICATION</scope>
</reference>
<dbReference type="AlphaFoldDB" id="A0A914A8Q5"/>
<protein>
    <recommendedName>
        <fullName evidence="3">Group XIIA secretory phospholipase A2</fullName>
    </recommendedName>
</protein>
<dbReference type="GO" id="GO:0006644">
    <property type="term" value="P:phospholipid metabolic process"/>
    <property type="evidence" value="ECO:0007669"/>
    <property type="project" value="InterPro"/>
</dbReference>
<dbReference type="OMA" id="ICQYRCR"/>
<dbReference type="Proteomes" id="UP000887568">
    <property type="component" value="Unplaced"/>
</dbReference>
<keyword evidence="2" id="KW-1185">Reference proteome</keyword>
<dbReference type="GO" id="GO:0016042">
    <property type="term" value="P:lipid catabolic process"/>
    <property type="evidence" value="ECO:0007669"/>
    <property type="project" value="InterPro"/>
</dbReference>
<dbReference type="EnsemblMetazoa" id="XM_038204314.1">
    <property type="protein sequence ID" value="XP_038060242.1"/>
    <property type="gene ID" value="LOC119731227"/>
</dbReference>
<proteinExistence type="predicted"/>
<dbReference type="GO" id="GO:0005576">
    <property type="term" value="C:extracellular region"/>
    <property type="evidence" value="ECO:0007669"/>
    <property type="project" value="InterPro"/>
</dbReference>
<dbReference type="SUPFAM" id="SSF48619">
    <property type="entry name" value="Phospholipase A2, PLA2"/>
    <property type="match status" value="1"/>
</dbReference>
<organism evidence="1 2">
    <name type="scientific">Patiria miniata</name>
    <name type="common">Bat star</name>
    <name type="synonym">Asterina miniata</name>
    <dbReference type="NCBI Taxonomy" id="46514"/>
    <lineage>
        <taxon>Eukaryota</taxon>
        <taxon>Metazoa</taxon>
        <taxon>Echinodermata</taxon>
        <taxon>Eleutherozoa</taxon>
        <taxon>Asterozoa</taxon>
        <taxon>Asteroidea</taxon>
        <taxon>Valvatacea</taxon>
        <taxon>Valvatida</taxon>
        <taxon>Asterinidae</taxon>
        <taxon>Patiria</taxon>
    </lineage>
</organism>
<dbReference type="OrthoDB" id="3935740at2759"/>
<dbReference type="Gene3D" id="1.20.90.10">
    <property type="entry name" value="Phospholipase A2 domain"/>
    <property type="match status" value="1"/>
</dbReference>
<dbReference type="InterPro" id="IPR036444">
    <property type="entry name" value="PLipase_A2_dom_sf"/>
</dbReference>
<dbReference type="RefSeq" id="XP_038060242.1">
    <property type="nucleotide sequence ID" value="XM_038204314.1"/>
</dbReference>
<dbReference type="GO" id="GO:0050482">
    <property type="term" value="P:arachidonate secretion"/>
    <property type="evidence" value="ECO:0007669"/>
    <property type="project" value="InterPro"/>
</dbReference>
<dbReference type="PANTHER" id="PTHR12824:SF8">
    <property type="entry name" value="GXIVSPLA2, ISOFORM A"/>
    <property type="match status" value="1"/>
</dbReference>
<dbReference type="PANTHER" id="PTHR12824">
    <property type="entry name" value="GROUP XII SECRETORY PHOSPHOLIPASE A2 FAMILY MEMBER"/>
    <property type="match status" value="1"/>
</dbReference>
<name>A0A914A8Q5_PATMI</name>
<dbReference type="GeneID" id="119731227"/>
<dbReference type="GO" id="GO:0004623">
    <property type="term" value="F:phospholipase A2 activity"/>
    <property type="evidence" value="ECO:0007669"/>
    <property type="project" value="InterPro"/>
</dbReference>
<evidence type="ECO:0000313" key="1">
    <source>
        <dbReference type="EnsemblMetazoa" id="XP_038060242.1"/>
    </source>
</evidence>
<evidence type="ECO:0000313" key="2">
    <source>
        <dbReference type="Proteomes" id="UP000887568"/>
    </source>
</evidence>
<dbReference type="GO" id="GO:0005509">
    <property type="term" value="F:calcium ion binding"/>
    <property type="evidence" value="ECO:0007669"/>
    <property type="project" value="InterPro"/>
</dbReference>
<dbReference type="InterPro" id="IPR010711">
    <property type="entry name" value="PLA2G12"/>
</dbReference>
<sequence>MVCPQILVSVLTRFGLYFVLICTSWSGAAADQKNGKAFEENLKDFASMAESLSGGLKTVAKAAKLLSGDIDFGEEEDCEFVCKNGATPRKKIGYVPEDNGCGAYGLKVDLSKLPQMEQCCTSHDRCYGQCGMEKETCDLRFSQCLEKVCNRLLKTMGLTDEESEGCMMTVQLMYMTVLELGCQAYLDAQRQACICKLTADDNRTGHSGAKRKTKVEL</sequence>
<accession>A0A914A8Q5</accession>